<dbReference type="EMBL" id="MU404358">
    <property type="protein sequence ID" value="KAI1610212.1"/>
    <property type="molecule type" value="Genomic_DNA"/>
</dbReference>
<reference evidence="3" key="1">
    <citation type="journal article" date="2022" name="bioRxiv">
        <title>Deciphering the potential niche of two novel black yeast fungi from a biological soil crust based on their genomes, phenotypes, and melanin regulation.</title>
        <authorList>
            <consortium name="DOE Joint Genome Institute"/>
            <person name="Carr E.C."/>
            <person name="Barton Q."/>
            <person name="Grambo S."/>
            <person name="Sullivan M."/>
            <person name="Renfro C.M."/>
            <person name="Kuo A."/>
            <person name="Pangilinan J."/>
            <person name="Lipzen A."/>
            <person name="Keymanesh K."/>
            <person name="Savage E."/>
            <person name="Barry K."/>
            <person name="Grigoriev I.V."/>
            <person name="Riekhof W.R."/>
            <person name="Harris S.S."/>
        </authorList>
    </citation>
    <scope>NUCLEOTIDE SEQUENCE</scope>
    <source>
        <strain evidence="3">JF 03-4F</strain>
    </source>
</reference>
<gene>
    <name evidence="3" type="ORF">EDD36DRAFT_421302</name>
</gene>
<feature type="domain" description="Glutathione S-transferase UstS-like C-terminal" evidence="2">
    <location>
        <begin position="111"/>
        <end position="201"/>
    </location>
</feature>
<dbReference type="InterPro" id="IPR004045">
    <property type="entry name" value="Glutathione_S-Trfase_N"/>
</dbReference>
<dbReference type="Pfam" id="PF13409">
    <property type="entry name" value="GST_N_2"/>
    <property type="match status" value="1"/>
</dbReference>
<evidence type="ECO:0000313" key="3">
    <source>
        <dbReference type="EMBL" id="KAI1610212.1"/>
    </source>
</evidence>
<dbReference type="Gene3D" id="1.20.1050.10">
    <property type="match status" value="1"/>
</dbReference>
<feature type="domain" description="GST N-terminal" evidence="1">
    <location>
        <begin position="18"/>
        <end position="89"/>
    </location>
</feature>
<dbReference type="AlphaFoldDB" id="A0AAN6DRD1"/>
<comment type="caution">
    <text evidence="3">The sequence shown here is derived from an EMBL/GenBank/DDBJ whole genome shotgun (WGS) entry which is preliminary data.</text>
</comment>
<dbReference type="Gene3D" id="3.40.30.10">
    <property type="entry name" value="Glutaredoxin"/>
    <property type="match status" value="1"/>
</dbReference>
<accession>A0AAN6DRD1</accession>
<dbReference type="InterPro" id="IPR054416">
    <property type="entry name" value="GST_UstS-like_C"/>
</dbReference>
<protein>
    <recommendedName>
        <fullName evidence="5">GST N-terminal domain-containing protein</fullName>
    </recommendedName>
</protein>
<proteinExistence type="predicted"/>
<evidence type="ECO:0008006" key="5">
    <source>
        <dbReference type="Google" id="ProtNLM"/>
    </source>
</evidence>
<dbReference type="Proteomes" id="UP001203852">
    <property type="component" value="Unassembled WGS sequence"/>
</dbReference>
<evidence type="ECO:0000259" key="1">
    <source>
        <dbReference type="Pfam" id="PF13409"/>
    </source>
</evidence>
<name>A0AAN6DRD1_9EURO</name>
<dbReference type="InterPro" id="IPR036282">
    <property type="entry name" value="Glutathione-S-Trfase_C_sf"/>
</dbReference>
<dbReference type="Pfam" id="PF22041">
    <property type="entry name" value="GST_C_7"/>
    <property type="match status" value="1"/>
</dbReference>
<sequence length="236" mass="26846">MSSELILYDLPSKQGTSWSYNPWKTRLALNFKGIPYKTEWTEYPDLQPKFEKLGIPPASTGMKYTSPTVKLPDGNYIMDSRAIADALEKLQPSPSLHLDSPYQARIEKVVPDLTNSIRPIFMPLVPKTFLNKPSYDYFLASREKMLSMPLEKYAEGADAAFEKAKPYIKQLGDMLKENEGPFLEGKKPVYADLMIVAMLRMQAGLGYAEKIFDCEGGKELKALYEASKEWLERESH</sequence>
<evidence type="ECO:0000259" key="2">
    <source>
        <dbReference type="Pfam" id="PF22041"/>
    </source>
</evidence>
<dbReference type="SUPFAM" id="SSF47616">
    <property type="entry name" value="GST C-terminal domain-like"/>
    <property type="match status" value="1"/>
</dbReference>
<dbReference type="InterPro" id="IPR036249">
    <property type="entry name" value="Thioredoxin-like_sf"/>
</dbReference>
<organism evidence="3 4">
    <name type="scientific">Exophiala viscosa</name>
    <dbReference type="NCBI Taxonomy" id="2486360"/>
    <lineage>
        <taxon>Eukaryota</taxon>
        <taxon>Fungi</taxon>
        <taxon>Dikarya</taxon>
        <taxon>Ascomycota</taxon>
        <taxon>Pezizomycotina</taxon>
        <taxon>Eurotiomycetes</taxon>
        <taxon>Chaetothyriomycetidae</taxon>
        <taxon>Chaetothyriales</taxon>
        <taxon>Herpotrichiellaceae</taxon>
        <taxon>Exophiala</taxon>
    </lineage>
</organism>
<dbReference type="SUPFAM" id="SSF52833">
    <property type="entry name" value="Thioredoxin-like"/>
    <property type="match status" value="1"/>
</dbReference>
<keyword evidence="4" id="KW-1185">Reference proteome</keyword>
<evidence type="ECO:0000313" key="4">
    <source>
        <dbReference type="Proteomes" id="UP001203852"/>
    </source>
</evidence>